<keyword evidence="2" id="KW-1185">Reference proteome</keyword>
<evidence type="ECO:0000313" key="1">
    <source>
        <dbReference type="EMBL" id="UGO53809.1"/>
    </source>
</evidence>
<organism evidence="1 2">
    <name type="scientific">Serratia phage vB_SmaS_Stoker</name>
    <dbReference type="NCBI Taxonomy" id="2902692"/>
    <lineage>
        <taxon>Viruses</taxon>
        <taxon>Duplodnaviria</taxon>
        <taxon>Heunggongvirae</taxon>
        <taxon>Uroviricota</taxon>
        <taxon>Caudoviricetes</taxon>
        <taxon>Bonzeevirus</taxon>
        <taxon>Bonzeevirus stocker</taxon>
    </lineage>
</organism>
<accession>A0AC61TQU1</accession>
<protein>
    <submittedName>
        <fullName evidence="1">Uncharacterized protein</fullName>
    </submittedName>
</protein>
<sequence>MKSKKDIFSRKLDFLKNEGMRNSGRQGGWGKWFWPPLLLFSAGLCARKGKMGDEIIPNYSKAHE</sequence>
<reference evidence="1" key="1">
    <citation type="submission" date="2021-10" db="EMBL/GenBank/DDBJ databases">
        <authorList>
            <person name="Tyson S."/>
            <person name="Davis R."/>
            <person name="Hanis T."/>
            <person name="Alger T."/>
            <person name="Sharma R."/>
            <person name="Melhado E."/>
            <person name="Brundage B."/>
            <person name="Thurgood T."/>
            <person name="Sharma R."/>
            <person name="Grose J."/>
        </authorList>
    </citation>
    <scope>NUCLEOTIDE SEQUENCE</scope>
</reference>
<name>A0AC61TQU1_9CAUD</name>
<dbReference type="Proteomes" id="UP000828796">
    <property type="component" value="Segment"/>
</dbReference>
<proteinExistence type="predicted"/>
<evidence type="ECO:0000313" key="2">
    <source>
        <dbReference type="Proteomes" id="UP000828796"/>
    </source>
</evidence>
<dbReference type="EMBL" id="OL539464">
    <property type="protein sequence ID" value="UGO53809.1"/>
    <property type="molecule type" value="Genomic_DNA"/>
</dbReference>
<gene>
    <name evidence="1" type="ORF">STOKER_63</name>
</gene>